<dbReference type="Proteomes" id="UP000190648">
    <property type="component" value="Unassembled WGS sequence"/>
</dbReference>
<keyword evidence="2" id="KW-1185">Reference proteome</keyword>
<comment type="caution">
    <text evidence="1">The sequence shown here is derived from an EMBL/GenBank/DDBJ whole genome shotgun (WGS) entry which is preliminary data.</text>
</comment>
<reference evidence="1 2" key="1">
    <citation type="submission" date="2016-02" db="EMBL/GenBank/DDBJ databases">
        <title>Band-tailed pigeon sequencing and assembly.</title>
        <authorList>
            <person name="Soares A.E."/>
            <person name="Novak B.J."/>
            <person name="Rice E.S."/>
            <person name="O'Connell B."/>
            <person name="Chang D."/>
            <person name="Weber S."/>
            <person name="Shapiro B."/>
        </authorList>
    </citation>
    <scope>NUCLEOTIDE SEQUENCE [LARGE SCALE GENOMIC DNA]</scope>
    <source>
        <strain evidence="1">BTP2013</strain>
        <tissue evidence="1">Blood</tissue>
    </source>
</reference>
<accession>A0A1V4JB91</accession>
<evidence type="ECO:0000313" key="2">
    <source>
        <dbReference type="Proteomes" id="UP000190648"/>
    </source>
</evidence>
<sequence>MSIGAEGIGREIVYTAELTCVFIVEYHGIEICFEGKAMPQHENKKTVYFVIAFSVLPMVLKLAKVGGEPASLSSRES</sequence>
<organism evidence="1 2">
    <name type="scientific">Patagioenas fasciata monilis</name>
    <dbReference type="NCBI Taxonomy" id="372326"/>
    <lineage>
        <taxon>Eukaryota</taxon>
        <taxon>Metazoa</taxon>
        <taxon>Chordata</taxon>
        <taxon>Craniata</taxon>
        <taxon>Vertebrata</taxon>
        <taxon>Euteleostomi</taxon>
        <taxon>Archelosauria</taxon>
        <taxon>Archosauria</taxon>
        <taxon>Dinosauria</taxon>
        <taxon>Saurischia</taxon>
        <taxon>Theropoda</taxon>
        <taxon>Coelurosauria</taxon>
        <taxon>Aves</taxon>
        <taxon>Neognathae</taxon>
        <taxon>Neoaves</taxon>
        <taxon>Columbimorphae</taxon>
        <taxon>Columbiformes</taxon>
        <taxon>Columbidae</taxon>
        <taxon>Patagioenas</taxon>
    </lineage>
</organism>
<protein>
    <submittedName>
        <fullName evidence="1">Uncharacterized protein</fullName>
    </submittedName>
</protein>
<gene>
    <name evidence="1" type="ORF">AV530_012435</name>
</gene>
<dbReference type="EMBL" id="LSYS01008075">
    <property type="protein sequence ID" value="OPJ69360.1"/>
    <property type="molecule type" value="Genomic_DNA"/>
</dbReference>
<dbReference type="AlphaFoldDB" id="A0A1V4JB91"/>
<evidence type="ECO:0000313" key="1">
    <source>
        <dbReference type="EMBL" id="OPJ69360.1"/>
    </source>
</evidence>
<proteinExistence type="predicted"/>
<name>A0A1V4JB91_PATFA</name>